<dbReference type="Proteomes" id="UP000520770">
    <property type="component" value="Unassembled WGS sequence"/>
</dbReference>
<dbReference type="EMBL" id="JACIGY010000003">
    <property type="protein sequence ID" value="MBB4412449.1"/>
    <property type="molecule type" value="Genomic_DNA"/>
</dbReference>
<comment type="caution">
    <text evidence="1">The sequence shown here is derived from an EMBL/GenBank/DDBJ whole genome shotgun (WGS) entry which is preliminary data.</text>
</comment>
<protein>
    <submittedName>
        <fullName evidence="1">Uncharacterized protein</fullName>
    </submittedName>
</protein>
<dbReference type="RefSeq" id="WP_183824397.1">
    <property type="nucleotide sequence ID" value="NZ_JACIGW010000003.1"/>
</dbReference>
<evidence type="ECO:0000313" key="3">
    <source>
        <dbReference type="EMBL" id="MBB4447081.1"/>
    </source>
</evidence>
<dbReference type="Proteomes" id="UP000576087">
    <property type="component" value="Unassembled WGS sequence"/>
</dbReference>
<evidence type="ECO:0000313" key="1">
    <source>
        <dbReference type="EMBL" id="MBB4349329.1"/>
    </source>
</evidence>
<evidence type="ECO:0000313" key="4">
    <source>
        <dbReference type="Proteomes" id="UP000520770"/>
    </source>
</evidence>
<organism evidence="1 4">
    <name type="scientific">Aliirhizobium cellulosilyticum</name>
    <dbReference type="NCBI Taxonomy" id="393664"/>
    <lineage>
        <taxon>Bacteria</taxon>
        <taxon>Pseudomonadati</taxon>
        <taxon>Pseudomonadota</taxon>
        <taxon>Alphaproteobacteria</taxon>
        <taxon>Hyphomicrobiales</taxon>
        <taxon>Rhizobiaceae</taxon>
        <taxon>Aliirhizobium</taxon>
    </lineage>
</organism>
<dbReference type="Proteomes" id="UP000524535">
    <property type="component" value="Unassembled WGS sequence"/>
</dbReference>
<gene>
    <name evidence="2" type="ORF">GGE31_002962</name>
    <name evidence="1" type="ORF">GGE33_003091</name>
    <name evidence="3" type="ORF">GGE35_002903</name>
</gene>
<dbReference type="AlphaFoldDB" id="A0A7W6S8U3"/>
<reference evidence="4 5" key="1">
    <citation type="submission" date="2020-08" db="EMBL/GenBank/DDBJ databases">
        <title>Genomic Encyclopedia of Type Strains, Phase IV (KMG-V): Genome sequencing to study the core and pangenomes of soil and plant-associated prokaryotes.</title>
        <authorList>
            <person name="Whitman W."/>
        </authorList>
    </citation>
    <scope>NUCLEOTIDE SEQUENCE [LARGE SCALE GENOMIC DNA]</scope>
    <source>
        <strain evidence="2 5">SEMIA 444</strain>
        <strain evidence="1 4">SEMIA 448</strain>
        <strain evidence="3 6">SEMIA 452</strain>
    </source>
</reference>
<evidence type="ECO:0000313" key="2">
    <source>
        <dbReference type="EMBL" id="MBB4412449.1"/>
    </source>
</evidence>
<evidence type="ECO:0000313" key="6">
    <source>
        <dbReference type="Proteomes" id="UP000576087"/>
    </source>
</evidence>
<dbReference type="EMBL" id="JACIHM010000003">
    <property type="protein sequence ID" value="MBB4447081.1"/>
    <property type="molecule type" value="Genomic_DNA"/>
</dbReference>
<sequence>MTLLSSPSAVEVPPALIVGDQEPVARLMSNGERKTTIQRMCAKLAVLANDARTHHKHSLECALLKTAAEVMTSLREISISNHAPALIQRISDAIEQVELGLDDTGFYLWQASSHFRLSSASQR</sequence>
<keyword evidence="5" id="KW-1185">Reference proteome</keyword>
<proteinExistence type="predicted"/>
<name>A0A7W6S8U3_9HYPH</name>
<evidence type="ECO:0000313" key="5">
    <source>
        <dbReference type="Proteomes" id="UP000524535"/>
    </source>
</evidence>
<dbReference type="EMBL" id="JACIGW010000003">
    <property type="protein sequence ID" value="MBB4349329.1"/>
    <property type="molecule type" value="Genomic_DNA"/>
</dbReference>
<accession>A0A7W6S8U3</accession>